<protein>
    <recommendedName>
        <fullName evidence="3">Protein NO VEIN C-terminal domain-containing protein</fullName>
    </recommendedName>
</protein>
<proteinExistence type="predicted"/>
<dbReference type="Proteomes" id="UP001260072">
    <property type="component" value="Unassembled WGS sequence"/>
</dbReference>
<organism evidence="1 2">
    <name type="scientific">Agromyces indicus</name>
    <dbReference type="NCBI Taxonomy" id="758919"/>
    <lineage>
        <taxon>Bacteria</taxon>
        <taxon>Bacillati</taxon>
        <taxon>Actinomycetota</taxon>
        <taxon>Actinomycetes</taxon>
        <taxon>Micrococcales</taxon>
        <taxon>Microbacteriaceae</taxon>
        <taxon>Agromyces</taxon>
    </lineage>
</organism>
<name>A0ABU1FLW9_9MICO</name>
<keyword evidence="2" id="KW-1185">Reference proteome</keyword>
<accession>A0ABU1FLW9</accession>
<evidence type="ECO:0000313" key="1">
    <source>
        <dbReference type="EMBL" id="MDR5692750.1"/>
    </source>
</evidence>
<evidence type="ECO:0008006" key="3">
    <source>
        <dbReference type="Google" id="ProtNLM"/>
    </source>
</evidence>
<reference evidence="2" key="1">
    <citation type="submission" date="2023-07" db="EMBL/GenBank/DDBJ databases">
        <title>Description of three actinobacteria isolated from air of manufacturing shop in a pharmaceutical factory.</title>
        <authorList>
            <person name="Zhang D.-F."/>
        </authorList>
    </citation>
    <scope>NUCLEOTIDE SEQUENCE [LARGE SCALE GENOMIC DNA]</scope>
    <source>
        <strain evidence="2">CCTCC AB 2011122</strain>
    </source>
</reference>
<gene>
    <name evidence="1" type="ORF">RH861_11835</name>
</gene>
<comment type="caution">
    <text evidence="1">The sequence shown here is derived from an EMBL/GenBank/DDBJ whole genome shotgun (WGS) entry which is preliminary data.</text>
</comment>
<dbReference type="RefSeq" id="WP_310521130.1">
    <property type="nucleotide sequence ID" value="NZ_BAABBS010000001.1"/>
</dbReference>
<sequence>MYFSEAFGIPAGETPHDWFDPLMEIDTPLFVDPFLIYREDAGQWTGAADALAGHFELGFSILAGHQANPRSQQYKKTVDLMLFPEPREFGLGVASTGTAGSGTGRGFAERIVGAMALAIENGLQDLHHFEELGLLVERIGRDRISDITCNVLKRRFIEYTQEVARTHDVPLEIHRVANAALDPYRKRWVPEDHDLPTNPVTGGPVLLTPKRFLRELPTLNADDWWNYVEPELREDLNLDIGSRLPKARIVALARSHPHLVRQWSAARESFNAKPYDVERDPEGLHNWQRETAKVSEDLPIDFPSVDEENLNDFIRKVNERFRHFVEEQGGWRLLRNDDTNSPKRETSIQLLYKGVVESYCKAHQVHLDREVELGRGPVDFIFTASTQRVLMEVKKLRNGKFWNGLEDQLVSYLTSAECSAGWFVAVRLGNTPTELSRVAALPTRTRTASERTGFELRSVLVDARIHLSASLLDGEGDGTVEGPDDDEEGLD</sequence>
<dbReference type="EMBL" id="JAVKGS010000003">
    <property type="protein sequence ID" value="MDR5692750.1"/>
    <property type="molecule type" value="Genomic_DNA"/>
</dbReference>
<evidence type="ECO:0000313" key="2">
    <source>
        <dbReference type="Proteomes" id="UP001260072"/>
    </source>
</evidence>